<keyword evidence="1" id="KW-0812">Transmembrane</keyword>
<proteinExistence type="predicted"/>
<gene>
    <name evidence="2" type="ORF">BX592_108219</name>
</gene>
<feature type="transmembrane region" description="Helical" evidence="1">
    <location>
        <begin position="27"/>
        <end position="48"/>
    </location>
</feature>
<dbReference type="Proteomes" id="UP000295509">
    <property type="component" value="Unassembled WGS sequence"/>
</dbReference>
<comment type="caution">
    <text evidence="2">The sequence shown here is derived from an EMBL/GenBank/DDBJ whole genome shotgun (WGS) entry which is preliminary data.</text>
</comment>
<dbReference type="AlphaFoldDB" id="A0A4R8LV17"/>
<reference evidence="2 3" key="1">
    <citation type="submission" date="2019-03" db="EMBL/GenBank/DDBJ databases">
        <title>Genomic Encyclopedia of Type Strains, Phase III (KMG-III): the genomes of soil and plant-associated and newly described type strains.</title>
        <authorList>
            <person name="Whitman W."/>
        </authorList>
    </citation>
    <scope>NUCLEOTIDE SEQUENCE [LARGE SCALE GENOMIC DNA]</scope>
    <source>
        <strain evidence="2 3">LMG 29544</strain>
    </source>
</reference>
<evidence type="ECO:0000313" key="3">
    <source>
        <dbReference type="Proteomes" id="UP000295509"/>
    </source>
</evidence>
<dbReference type="RefSeq" id="WP_134192203.1">
    <property type="nucleotide sequence ID" value="NZ_JBHLUW010000003.1"/>
</dbReference>
<sequence>MSNIMVSRLWTLSRHRRASVKERLRCLPSYSAFAVNWIFFVALGIASLEGCTPVPLGNPTLVQMQAAAAPTVDLPKQCAARYAALLDLAGLARSYGSSSGIYLDALGAMADQLDECLSGGAERGREGFYQMHDRG</sequence>
<keyword evidence="3" id="KW-1185">Reference proteome</keyword>
<evidence type="ECO:0000256" key="1">
    <source>
        <dbReference type="SAM" id="Phobius"/>
    </source>
</evidence>
<dbReference type="OrthoDB" id="10008803at2"/>
<dbReference type="EMBL" id="SORE01000008">
    <property type="protein sequence ID" value="TDY50982.1"/>
    <property type="molecule type" value="Genomic_DNA"/>
</dbReference>
<name>A0A4R8LV17_9BURK</name>
<protein>
    <submittedName>
        <fullName evidence="2">Uncharacterized protein</fullName>
    </submittedName>
</protein>
<accession>A0A4R8LV17</accession>
<keyword evidence="1" id="KW-1133">Transmembrane helix</keyword>
<organism evidence="2 3">
    <name type="scientific">Paraburkholderia rhizosphaerae</name>
    <dbReference type="NCBI Taxonomy" id="480658"/>
    <lineage>
        <taxon>Bacteria</taxon>
        <taxon>Pseudomonadati</taxon>
        <taxon>Pseudomonadota</taxon>
        <taxon>Betaproteobacteria</taxon>
        <taxon>Burkholderiales</taxon>
        <taxon>Burkholderiaceae</taxon>
        <taxon>Paraburkholderia</taxon>
    </lineage>
</organism>
<keyword evidence="1" id="KW-0472">Membrane</keyword>
<evidence type="ECO:0000313" key="2">
    <source>
        <dbReference type="EMBL" id="TDY50982.1"/>
    </source>
</evidence>